<dbReference type="RefSeq" id="WP_343892185.1">
    <property type="nucleotide sequence ID" value="NZ_BAAAEH010000053.1"/>
</dbReference>
<gene>
    <name evidence="1" type="ORF">ABC974_26845</name>
</gene>
<organism evidence="1 2">
    <name type="scientific">Sphingomonas oligophenolica</name>
    <dbReference type="NCBI Taxonomy" id="301154"/>
    <lineage>
        <taxon>Bacteria</taxon>
        <taxon>Pseudomonadati</taxon>
        <taxon>Pseudomonadota</taxon>
        <taxon>Alphaproteobacteria</taxon>
        <taxon>Sphingomonadales</taxon>
        <taxon>Sphingomonadaceae</taxon>
        <taxon>Sphingomonas</taxon>
    </lineage>
</organism>
<sequence>MAFEVRAERERNRLHISLVGMASVDDVKQFELDLQRAVDALPAYRGPHQLRYDVSGAAIQSQDVVQALRLLALASPRTSAFALVNGSALAGRQLRRIFSGIDVHTSADRDAAISWLDSQARG</sequence>
<proteinExistence type="predicted"/>
<protein>
    <recommendedName>
        <fullName evidence="3">STAS/SEC14 domain-containing protein</fullName>
    </recommendedName>
</protein>
<name>A0ABU9YBU4_9SPHN</name>
<evidence type="ECO:0000313" key="1">
    <source>
        <dbReference type="EMBL" id="MEN2793271.1"/>
    </source>
</evidence>
<dbReference type="Proteomes" id="UP001419910">
    <property type="component" value="Unassembled WGS sequence"/>
</dbReference>
<dbReference type="EMBL" id="JBDIME010000042">
    <property type="protein sequence ID" value="MEN2793271.1"/>
    <property type="molecule type" value="Genomic_DNA"/>
</dbReference>
<comment type="caution">
    <text evidence="1">The sequence shown here is derived from an EMBL/GenBank/DDBJ whole genome shotgun (WGS) entry which is preliminary data.</text>
</comment>
<reference evidence="1 2" key="1">
    <citation type="submission" date="2024-05" db="EMBL/GenBank/DDBJ databases">
        <authorList>
            <person name="Liu Q."/>
            <person name="Xin Y.-H."/>
        </authorList>
    </citation>
    <scope>NUCLEOTIDE SEQUENCE [LARGE SCALE GENOMIC DNA]</scope>
    <source>
        <strain evidence="1 2">CGMCC 1.10181</strain>
    </source>
</reference>
<keyword evidence="2" id="KW-1185">Reference proteome</keyword>
<accession>A0ABU9YBU4</accession>
<evidence type="ECO:0000313" key="2">
    <source>
        <dbReference type="Proteomes" id="UP001419910"/>
    </source>
</evidence>
<evidence type="ECO:0008006" key="3">
    <source>
        <dbReference type="Google" id="ProtNLM"/>
    </source>
</evidence>